<dbReference type="PROSITE" id="PS50949">
    <property type="entry name" value="HTH_GNTR"/>
    <property type="match status" value="1"/>
</dbReference>
<sequence>MCRSELVCFECPGRSLVYGIPNDPGAEEITEACNDARESLRPSRPIPRTWSRAMTTRRTAQRSASIGGTHQSLRDRAYIELRERIIEGRYPAGFRLVERELSEEFGLSRIPLREALQRLESEGFVTVAPRRGAVVAKFDAAAAEHLFDVRESLEGLAARLAALHATADELDALRAIVARSRAAAETGKTRQVVALNADFHRTIVEASHNPLLQDLMAPLDARLRRLFHLTSTRDDGDTMCGEHEQLYQALRARDADGAEELARRHVVGTRVEALRSLAAETETT</sequence>
<dbReference type="InterPro" id="IPR008920">
    <property type="entry name" value="TF_FadR/GntR_C"/>
</dbReference>
<dbReference type="HOGENOM" id="CLU_017584_5_2_11"/>
<dbReference type="InterPro" id="IPR036390">
    <property type="entry name" value="WH_DNA-bd_sf"/>
</dbReference>
<dbReference type="PANTHER" id="PTHR43537">
    <property type="entry name" value="TRANSCRIPTIONAL REGULATOR, GNTR FAMILY"/>
    <property type="match status" value="1"/>
</dbReference>
<keyword evidence="3" id="KW-0804">Transcription</keyword>
<dbReference type="Gene3D" id="1.10.10.10">
    <property type="entry name" value="Winged helix-like DNA-binding domain superfamily/Winged helix DNA-binding domain"/>
    <property type="match status" value="1"/>
</dbReference>
<reference evidence="6" key="1">
    <citation type="journal article" date="2006" name="Proc. Natl. Acad. Sci. U.S.A.">
        <title>The complete genome of Rhodococcus sp. RHA1 provides insights into a catabolic powerhouse.</title>
        <authorList>
            <person name="McLeod M.P."/>
            <person name="Warren R.L."/>
            <person name="Hsiao W.W.L."/>
            <person name="Araki N."/>
            <person name="Myhre M."/>
            <person name="Fernandes C."/>
            <person name="Miyazawa D."/>
            <person name="Wong W."/>
            <person name="Lillquist A.L."/>
            <person name="Wang D."/>
            <person name="Dosanjh M."/>
            <person name="Hara H."/>
            <person name="Petrescu A."/>
            <person name="Morin R.D."/>
            <person name="Yang G."/>
            <person name="Stott J.M."/>
            <person name="Schein J.E."/>
            <person name="Shin H."/>
            <person name="Smailus D."/>
            <person name="Siddiqui A.S."/>
            <person name="Marra M.A."/>
            <person name="Jones S.J.M."/>
            <person name="Holt R."/>
            <person name="Brinkman F.S.L."/>
            <person name="Miyauchi K."/>
            <person name="Fukuda M."/>
            <person name="Davies J.E."/>
            <person name="Mohn W.W."/>
            <person name="Eltis L.D."/>
        </authorList>
    </citation>
    <scope>NUCLEOTIDE SEQUENCE [LARGE SCALE GENOMIC DNA]</scope>
    <source>
        <strain evidence="6">RHA1</strain>
    </source>
</reference>
<dbReference type="Proteomes" id="UP000008710">
    <property type="component" value="Chromosome"/>
</dbReference>
<dbReference type="SMART" id="SM00895">
    <property type="entry name" value="FCD"/>
    <property type="match status" value="1"/>
</dbReference>
<dbReference type="PANTHER" id="PTHR43537:SF24">
    <property type="entry name" value="GLUCONATE OPERON TRANSCRIPTIONAL REPRESSOR"/>
    <property type="match status" value="1"/>
</dbReference>
<dbReference type="InterPro" id="IPR011711">
    <property type="entry name" value="GntR_C"/>
</dbReference>
<feature type="domain" description="HTH gntR-type" evidence="4">
    <location>
        <begin position="71"/>
        <end position="138"/>
    </location>
</feature>
<dbReference type="SUPFAM" id="SSF48008">
    <property type="entry name" value="GntR ligand-binding domain-like"/>
    <property type="match status" value="1"/>
</dbReference>
<evidence type="ECO:0000259" key="4">
    <source>
        <dbReference type="PROSITE" id="PS50949"/>
    </source>
</evidence>
<dbReference type="PRINTS" id="PR00035">
    <property type="entry name" value="HTHGNTR"/>
</dbReference>
<accession>Q0SJ55</accession>
<keyword evidence="2" id="KW-0238">DNA-binding</keyword>
<keyword evidence="1" id="KW-0805">Transcription regulation</keyword>
<evidence type="ECO:0000256" key="2">
    <source>
        <dbReference type="ARBA" id="ARBA00023125"/>
    </source>
</evidence>
<dbReference type="EMBL" id="CP000431">
    <property type="protein sequence ID" value="ABG92431.1"/>
    <property type="molecule type" value="Genomic_DNA"/>
</dbReference>
<dbReference type="eggNOG" id="COG1802">
    <property type="taxonomic scope" value="Bacteria"/>
</dbReference>
<dbReference type="GO" id="GO:0003700">
    <property type="term" value="F:DNA-binding transcription factor activity"/>
    <property type="evidence" value="ECO:0007669"/>
    <property type="project" value="InterPro"/>
</dbReference>
<dbReference type="GO" id="GO:0003677">
    <property type="term" value="F:DNA binding"/>
    <property type="evidence" value="ECO:0007669"/>
    <property type="project" value="UniProtKB-KW"/>
</dbReference>
<protein>
    <submittedName>
        <fullName evidence="5">Probable transcriptional regulator, GntR family protein</fullName>
    </submittedName>
</protein>
<name>Q0SJ55_RHOJR</name>
<evidence type="ECO:0000256" key="1">
    <source>
        <dbReference type="ARBA" id="ARBA00023015"/>
    </source>
</evidence>
<dbReference type="CDD" id="cd07377">
    <property type="entry name" value="WHTH_GntR"/>
    <property type="match status" value="1"/>
</dbReference>
<organism evidence="5 6">
    <name type="scientific">Rhodococcus jostii (strain RHA1)</name>
    <dbReference type="NCBI Taxonomy" id="101510"/>
    <lineage>
        <taxon>Bacteria</taxon>
        <taxon>Bacillati</taxon>
        <taxon>Actinomycetota</taxon>
        <taxon>Actinomycetes</taxon>
        <taxon>Mycobacteriales</taxon>
        <taxon>Nocardiaceae</taxon>
        <taxon>Rhodococcus</taxon>
    </lineage>
</organism>
<evidence type="ECO:0000313" key="5">
    <source>
        <dbReference type="EMBL" id="ABG92431.1"/>
    </source>
</evidence>
<dbReference type="InterPro" id="IPR036388">
    <property type="entry name" value="WH-like_DNA-bd_sf"/>
</dbReference>
<dbReference type="InterPro" id="IPR000524">
    <property type="entry name" value="Tscrpt_reg_HTH_GntR"/>
</dbReference>
<dbReference type="AlphaFoldDB" id="Q0SJ55"/>
<evidence type="ECO:0000256" key="3">
    <source>
        <dbReference type="ARBA" id="ARBA00023163"/>
    </source>
</evidence>
<evidence type="ECO:0000313" key="6">
    <source>
        <dbReference type="Proteomes" id="UP000008710"/>
    </source>
</evidence>
<gene>
    <name evidence="5" type="ordered locus">RHA1_ro00596</name>
</gene>
<dbReference type="Gene3D" id="1.20.120.530">
    <property type="entry name" value="GntR ligand-binding domain-like"/>
    <property type="match status" value="1"/>
</dbReference>
<dbReference type="KEGG" id="rha:RHA1_ro00596"/>
<proteinExistence type="predicted"/>
<dbReference type="Pfam" id="PF07729">
    <property type="entry name" value="FCD"/>
    <property type="match status" value="1"/>
</dbReference>
<dbReference type="Pfam" id="PF00392">
    <property type="entry name" value="GntR"/>
    <property type="match status" value="1"/>
</dbReference>
<dbReference type="SUPFAM" id="SSF46785">
    <property type="entry name" value="Winged helix' DNA-binding domain"/>
    <property type="match status" value="1"/>
</dbReference>
<dbReference type="SMART" id="SM00345">
    <property type="entry name" value="HTH_GNTR"/>
    <property type="match status" value="1"/>
</dbReference>